<accession>A0ABQ5A421</accession>
<reference evidence="2" key="1">
    <citation type="journal article" date="2022" name="Int. J. Mol. Sci.">
        <title>Draft Genome of Tanacetum Coccineum: Genomic Comparison of Closely Related Tanacetum-Family Plants.</title>
        <authorList>
            <person name="Yamashiro T."/>
            <person name="Shiraishi A."/>
            <person name="Nakayama K."/>
            <person name="Satake H."/>
        </authorList>
    </citation>
    <scope>NUCLEOTIDE SEQUENCE</scope>
</reference>
<protein>
    <submittedName>
        <fullName evidence="2">Uncharacterized protein</fullName>
    </submittedName>
</protein>
<proteinExistence type="predicted"/>
<sequence length="199" mass="22236">MEDITRIQNTTVKALIPHSFSHPFHSKLQAPSGRPLPTPPTGVPPPTPFFTVDILFGVPPATPSALKESLMVETRVHEDVFKLEDDCSFLVLKRVRLSIKEIQNRFMRNSVFRNSIPHHYCLVQSNNGLTGPGDVFCWHQLCLLIQLATINHVGYLLLLVKLLILVWVAADVDYLSHCASICLMLTSGLNKRVLVFVGS</sequence>
<keyword evidence="1" id="KW-0472">Membrane</keyword>
<keyword evidence="1" id="KW-1133">Transmembrane helix</keyword>
<name>A0ABQ5A421_9ASTR</name>
<evidence type="ECO:0000313" key="2">
    <source>
        <dbReference type="EMBL" id="GJS97040.1"/>
    </source>
</evidence>
<evidence type="ECO:0000313" key="3">
    <source>
        <dbReference type="Proteomes" id="UP001151760"/>
    </source>
</evidence>
<organism evidence="2 3">
    <name type="scientific">Tanacetum coccineum</name>
    <dbReference type="NCBI Taxonomy" id="301880"/>
    <lineage>
        <taxon>Eukaryota</taxon>
        <taxon>Viridiplantae</taxon>
        <taxon>Streptophyta</taxon>
        <taxon>Embryophyta</taxon>
        <taxon>Tracheophyta</taxon>
        <taxon>Spermatophyta</taxon>
        <taxon>Magnoliopsida</taxon>
        <taxon>eudicotyledons</taxon>
        <taxon>Gunneridae</taxon>
        <taxon>Pentapetalae</taxon>
        <taxon>asterids</taxon>
        <taxon>campanulids</taxon>
        <taxon>Asterales</taxon>
        <taxon>Asteraceae</taxon>
        <taxon>Asteroideae</taxon>
        <taxon>Anthemideae</taxon>
        <taxon>Anthemidinae</taxon>
        <taxon>Tanacetum</taxon>
    </lineage>
</organism>
<comment type="caution">
    <text evidence="2">The sequence shown here is derived from an EMBL/GenBank/DDBJ whole genome shotgun (WGS) entry which is preliminary data.</text>
</comment>
<gene>
    <name evidence="2" type="ORF">Tco_0804008</name>
</gene>
<dbReference type="Proteomes" id="UP001151760">
    <property type="component" value="Unassembled WGS sequence"/>
</dbReference>
<keyword evidence="1" id="KW-0812">Transmembrane</keyword>
<keyword evidence="3" id="KW-1185">Reference proteome</keyword>
<dbReference type="EMBL" id="BQNB010011932">
    <property type="protein sequence ID" value="GJS97040.1"/>
    <property type="molecule type" value="Genomic_DNA"/>
</dbReference>
<feature type="transmembrane region" description="Helical" evidence="1">
    <location>
        <begin position="153"/>
        <end position="170"/>
    </location>
</feature>
<evidence type="ECO:0000256" key="1">
    <source>
        <dbReference type="SAM" id="Phobius"/>
    </source>
</evidence>
<reference evidence="2" key="2">
    <citation type="submission" date="2022-01" db="EMBL/GenBank/DDBJ databases">
        <authorList>
            <person name="Yamashiro T."/>
            <person name="Shiraishi A."/>
            <person name="Satake H."/>
            <person name="Nakayama K."/>
        </authorList>
    </citation>
    <scope>NUCLEOTIDE SEQUENCE</scope>
</reference>